<reference evidence="1" key="1">
    <citation type="submission" date="2023-07" db="EMBL/GenBank/DDBJ databases">
        <title>Black Yeasts Isolated from many extreme environments.</title>
        <authorList>
            <person name="Coleine C."/>
            <person name="Stajich J.E."/>
            <person name="Selbmann L."/>
        </authorList>
    </citation>
    <scope>NUCLEOTIDE SEQUENCE</scope>
    <source>
        <strain evidence="1">CCFEE 5714</strain>
    </source>
</reference>
<accession>A0ACC3NV26</accession>
<evidence type="ECO:0000313" key="1">
    <source>
        <dbReference type="EMBL" id="KAK3722975.1"/>
    </source>
</evidence>
<proteinExistence type="predicted"/>
<dbReference type="Proteomes" id="UP001281147">
    <property type="component" value="Unassembled WGS sequence"/>
</dbReference>
<evidence type="ECO:0000313" key="2">
    <source>
        <dbReference type="Proteomes" id="UP001281147"/>
    </source>
</evidence>
<gene>
    <name evidence="1" type="ORF">LTR37_002121</name>
</gene>
<keyword evidence="2" id="KW-1185">Reference proteome</keyword>
<dbReference type="EMBL" id="JAUTXU010000011">
    <property type="protein sequence ID" value="KAK3722975.1"/>
    <property type="molecule type" value="Genomic_DNA"/>
</dbReference>
<organism evidence="1 2">
    <name type="scientific">Vermiconidia calcicola</name>
    <dbReference type="NCBI Taxonomy" id="1690605"/>
    <lineage>
        <taxon>Eukaryota</taxon>
        <taxon>Fungi</taxon>
        <taxon>Dikarya</taxon>
        <taxon>Ascomycota</taxon>
        <taxon>Pezizomycotina</taxon>
        <taxon>Dothideomycetes</taxon>
        <taxon>Dothideomycetidae</taxon>
        <taxon>Mycosphaerellales</taxon>
        <taxon>Extremaceae</taxon>
        <taxon>Vermiconidia</taxon>
    </lineage>
</organism>
<protein>
    <submittedName>
        <fullName evidence="1">Uncharacterized protein</fullName>
    </submittedName>
</protein>
<comment type="caution">
    <text evidence="1">The sequence shown here is derived from an EMBL/GenBank/DDBJ whole genome shotgun (WGS) entry which is preliminary data.</text>
</comment>
<name>A0ACC3NV26_9PEZI</name>
<sequence length="408" mass="44805">MLGRTVGLAALCALGTSAILLPPGIATDDPLALNNIVNPKEQRIQLPCPACAFTAEKKEIDEFSEESDDLFWIQGGEYKLLLDFTVSDDGQRLQLNGEPIYPPHFHRDAYFEGRPMHVDQVPAYFSSLDAAPDGARRVPLEVTSSSLKVDGLPATVGTKHGGDSIFHIRFRIIGLEKQPMDLDEVEILLLQTGDGELLILRLDNAANPSSMPFPAPPSPQSPRPTLDLDDVEGCSRLPPSICRFKKTVEAKLEAMRHGRYGSSRPCSEAHGPPFGAFSGVRPHDMNSHGVSGYPHGRPHHIRPFETSHYGHHREGLHALARAIIAVLIPVTAGITVGLTVSLLGLLAGRLVGWVWSRLTPGRQRCHNMLDRQQRRAEEGKILLSEDDTEPLPVYEEAPPYEVYGSDQK</sequence>